<dbReference type="Gene3D" id="3.90.1200.10">
    <property type="match status" value="1"/>
</dbReference>
<dbReference type="Proteomes" id="UP000195981">
    <property type="component" value="Unassembled WGS sequence"/>
</dbReference>
<dbReference type="EMBL" id="FWFG01000035">
    <property type="protein sequence ID" value="SLM89672.1"/>
    <property type="molecule type" value="Genomic_DNA"/>
</dbReference>
<dbReference type="InterPro" id="IPR002575">
    <property type="entry name" value="Aminoglycoside_PTrfase"/>
</dbReference>
<proteinExistence type="predicted"/>
<dbReference type="RefSeq" id="WP_087102870.1">
    <property type="nucleotide sequence ID" value="NZ_FWFG01000035.1"/>
</dbReference>
<reference evidence="2 3" key="1">
    <citation type="submission" date="2017-02" db="EMBL/GenBank/DDBJ databases">
        <authorList>
            <person name="Peterson S.W."/>
        </authorList>
    </citation>
    <scope>NUCLEOTIDE SEQUENCE [LARGE SCALE GENOMIC DNA]</scope>
    <source>
        <strain evidence="2 3">CIP104813</strain>
    </source>
</reference>
<evidence type="ECO:0000313" key="2">
    <source>
        <dbReference type="EMBL" id="SLM89672.1"/>
    </source>
</evidence>
<keyword evidence="3" id="KW-1185">Reference proteome</keyword>
<protein>
    <recommendedName>
        <fullName evidence="1">Aminoglycoside phosphotransferase domain-containing protein</fullName>
    </recommendedName>
</protein>
<name>A0A1X6WW19_9MICO</name>
<dbReference type="AlphaFoldDB" id="A0A1X6WW19"/>
<organism evidence="2 3">
    <name type="scientific">Brachybacterium nesterenkovii</name>
    <dbReference type="NCBI Taxonomy" id="47847"/>
    <lineage>
        <taxon>Bacteria</taxon>
        <taxon>Bacillati</taxon>
        <taxon>Actinomycetota</taxon>
        <taxon>Actinomycetes</taxon>
        <taxon>Micrococcales</taxon>
        <taxon>Dermabacteraceae</taxon>
        <taxon>Brachybacterium</taxon>
    </lineage>
</organism>
<accession>A0A1X6WW19</accession>
<dbReference type="InterPro" id="IPR011009">
    <property type="entry name" value="Kinase-like_dom_sf"/>
</dbReference>
<dbReference type="SUPFAM" id="SSF56112">
    <property type="entry name" value="Protein kinase-like (PK-like)"/>
    <property type="match status" value="1"/>
</dbReference>
<feature type="domain" description="Aminoglycoside phosphotransferase" evidence="1">
    <location>
        <begin position="71"/>
        <end position="287"/>
    </location>
</feature>
<evidence type="ECO:0000313" key="3">
    <source>
        <dbReference type="Proteomes" id="UP000195981"/>
    </source>
</evidence>
<sequence>MTTSSAATPADPASPEIGERVLAAWRAGTLVPASGPGGPATVEVSGRGESFVVWRLAPAEEVSATAIAVRVPWRAVEDLPEQLGQELPALAQLPPGIGPAPLALHTDPATSPIGRPAVITTHLPGRVLDPSAWTREHLLVHARTLAAMHARPWPGRGQIAAGPDPAAGLTTQPLSMLGEIDGAFAWWRENAPDVCARHAALMEAARAVCAEAESACTGVRDFALSHGDLVATNVVWTGSDDDLTCHYIDFEWARTDDRARDLAIIGGPVHGGPWYVPMPRADLDAFSTEYVRAARELDPALDLDADALLRRRDAWVAYERTAMLLHVTRRAADGDPLHREVLPVLEGTLAAHLGVRVVAVSL</sequence>
<gene>
    <name evidence="2" type="ORF">FM110_03990</name>
</gene>
<evidence type="ECO:0000259" key="1">
    <source>
        <dbReference type="Pfam" id="PF01636"/>
    </source>
</evidence>
<dbReference type="Pfam" id="PF01636">
    <property type="entry name" value="APH"/>
    <property type="match status" value="1"/>
</dbReference>
<dbReference type="OrthoDB" id="4855696at2"/>